<evidence type="ECO:0000313" key="2">
    <source>
        <dbReference type="Proteomes" id="UP000178700"/>
    </source>
</evidence>
<reference evidence="1 2" key="1">
    <citation type="journal article" date="2016" name="Nat. Commun.">
        <title>Thousands of microbial genomes shed light on interconnected biogeochemical processes in an aquifer system.</title>
        <authorList>
            <person name="Anantharaman K."/>
            <person name="Brown C.T."/>
            <person name="Hug L.A."/>
            <person name="Sharon I."/>
            <person name="Castelle C.J."/>
            <person name="Probst A.J."/>
            <person name="Thomas B.C."/>
            <person name="Singh A."/>
            <person name="Wilkins M.J."/>
            <person name="Karaoz U."/>
            <person name="Brodie E.L."/>
            <person name="Williams K.H."/>
            <person name="Hubbard S.S."/>
            <person name="Banfield J.F."/>
        </authorList>
    </citation>
    <scope>NUCLEOTIDE SEQUENCE [LARGE SCALE GENOMIC DNA]</scope>
</reference>
<organism evidence="1 2">
    <name type="scientific">Candidatus Nomurabacteria bacterium RIFCSPHIGHO2_01_FULL_39_10</name>
    <dbReference type="NCBI Taxonomy" id="1801733"/>
    <lineage>
        <taxon>Bacteria</taxon>
        <taxon>Candidatus Nomuraibacteriota</taxon>
    </lineage>
</organism>
<accession>A0A1F6V239</accession>
<protein>
    <submittedName>
        <fullName evidence="1">Uncharacterized protein</fullName>
    </submittedName>
</protein>
<sequence length="160" mass="17973">MTLEGKLDACQIVKRARMSARPEFYSGRGAITDDLNGEKLEHIYGDIKRWHGDDAAQSYVQMVADILVLSATDFLLSLYRLESNKWKWDEHILGNGNGMDVGPDYGDGRREVIAEATIFSILGGNRNETGAIRNLFLREHGIGVPSSNPYAPRRWDCDSR</sequence>
<dbReference type="EMBL" id="MFTJ01000065">
    <property type="protein sequence ID" value="OGI63678.1"/>
    <property type="molecule type" value="Genomic_DNA"/>
</dbReference>
<proteinExistence type="predicted"/>
<gene>
    <name evidence="1" type="ORF">A2642_05195</name>
</gene>
<comment type="caution">
    <text evidence="1">The sequence shown here is derived from an EMBL/GenBank/DDBJ whole genome shotgun (WGS) entry which is preliminary data.</text>
</comment>
<dbReference type="AlphaFoldDB" id="A0A1F6V239"/>
<evidence type="ECO:0000313" key="1">
    <source>
        <dbReference type="EMBL" id="OGI63678.1"/>
    </source>
</evidence>
<name>A0A1F6V239_9BACT</name>
<dbReference type="Proteomes" id="UP000178700">
    <property type="component" value="Unassembled WGS sequence"/>
</dbReference>